<reference evidence="2" key="1">
    <citation type="submission" date="2018-11" db="EMBL/GenBank/DDBJ databases">
        <authorList>
            <consortium name="Genoscope - CEA"/>
            <person name="William W."/>
        </authorList>
    </citation>
    <scope>NUCLEOTIDE SEQUENCE</scope>
</reference>
<evidence type="ECO:0000256" key="1">
    <source>
        <dbReference type="ARBA" id="ARBA00008668"/>
    </source>
</evidence>
<proteinExistence type="inferred from homology"/>
<name>A0A3P6C704_BRAOL</name>
<evidence type="ECO:0008006" key="3">
    <source>
        <dbReference type="Google" id="ProtNLM"/>
    </source>
</evidence>
<accession>A0A3P6C704</accession>
<protein>
    <recommendedName>
        <fullName evidence="3">SGNH hydrolase-type esterase domain-containing protein</fullName>
    </recommendedName>
</protein>
<sequence>MVVIISVNFYKTFILADCDQYFKKSLFFVGEIGGNDYNYPLLAFRSNKHAIDLVPSVINKIINVTSALIEEGAVTLVVPGNLPIGSPLNNIAKLHNAKLQEGLVTGKKFPQYNFSKIIYAYYYGSSMQFFNSPSKYGTPILIIFSPVRKLSRRSSYAGLLGLRLAQNEKIGNYTEINRRFLLEIYTRLLRNTTRIA</sequence>
<comment type="similarity">
    <text evidence="1">Belongs to the 'GDSL' lipolytic enzyme family.</text>
</comment>
<dbReference type="AlphaFoldDB" id="A0A3P6C704"/>
<dbReference type="PANTHER" id="PTHR22835">
    <property type="entry name" value="ZINC FINGER FYVE DOMAIN CONTAINING PROTEIN"/>
    <property type="match status" value="1"/>
</dbReference>
<dbReference type="InterPro" id="IPR036514">
    <property type="entry name" value="SGNH_hydro_sf"/>
</dbReference>
<organism evidence="2">
    <name type="scientific">Brassica oleracea</name>
    <name type="common">Wild cabbage</name>
    <dbReference type="NCBI Taxonomy" id="3712"/>
    <lineage>
        <taxon>Eukaryota</taxon>
        <taxon>Viridiplantae</taxon>
        <taxon>Streptophyta</taxon>
        <taxon>Embryophyta</taxon>
        <taxon>Tracheophyta</taxon>
        <taxon>Spermatophyta</taxon>
        <taxon>Magnoliopsida</taxon>
        <taxon>eudicotyledons</taxon>
        <taxon>Gunneridae</taxon>
        <taxon>Pentapetalae</taxon>
        <taxon>rosids</taxon>
        <taxon>malvids</taxon>
        <taxon>Brassicales</taxon>
        <taxon>Brassicaceae</taxon>
        <taxon>Brassiceae</taxon>
        <taxon>Brassica</taxon>
    </lineage>
</organism>
<dbReference type="PANTHER" id="PTHR22835:SF659">
    <property type="entry name" value="GDSL LIPASE_ACYLHYDROLASE, PUTATIVE (AFU_ORTHOLOGUE AFUA_2G00510)-RELATED"/>
    <property type="match status" value="1"/>
</dbReference>
<gene>
    <name evidence="2" type="ORF">BOLC4T27465H</name>
</gene>
<dbReference type="EMBL" id="LR031873">
    <property type="protein sequence ID" value="VDD14063.1"/>
    <property type="molecule type" value="Genomic_DNA"/>
</dbReference>
<evidence type="ECO:0000313" key="2">
    <source>
        <dbReference type="EMBL" id="VDD14063.1"/>
    </source>
</evidence>
<dbReference type="Gene3D" id="3.40.50.1110">
    <property type="entry name" value="SGNH hydrolase"/>
    <property type="match status" value="1"/>
</dbReference>